<gene>
    <name evidence="1" type="ORF">IZO911_LOCUS8432</name>
    <name evidence="2" type="ORF">KXQ929_LOCUS29830</name>
</gene>
<evidence type="ECO:0000313" key="2">
    <source>
        <dbReference type="EMBL" id="CAF4023523.1"/>
    </source>
</evidence>
<evidence type="ECO:0000313" key="1">
    <source>
        <dbReference type="EMBL" id="CAF0829155.1"/>
    </source>
</evidence>
<comment type="caution">
    <text evidence="2">The sequence shown here is derived from an EMBL/GenBank/DDBJ whole genome shotgun (WGS) entry which is preliminary data.</text>
</comment>
<name>A0A819Q5Z7_9BILA</name>
<dbReference type="Proteomes" id="UP000663860">
    <property type="component" value="Unassembled WGS sequence"/>
</dbReference>
<accession>A0A819Q5Z7</accession>
<proteinExistence type="predicted"/>
<evidence type="ECO:0000313" key="3">
    <source>
        <dbReference type="Proteomes" id="UP000663868"/>
    </source>
</evidence>
<dbReference type="EMBL" id="CAJNOE010000057">
    <property type="protein sequence ID" value="CAF0829155.1"/>
    <property type="molecule type" value="Genomic_DNA"/>
</dbReference>
<dbReference type="AlphaFoldDB" id="A0A819Q5Z7"/>
<dbReference type="Gene3D" id="3.40.630.10">
    <property type="entry name" value="Zn peptidases"/>
    <property type="match status" value="1"/>
</dbReference>
<sequence length="92" mass="10657">MNQRHIQCELDLQNFTYFQHNQLQNIFIRVSNALNRSRNIPSLILTAYCDSVEFSPETADDGPGVVILLELLSNLINDIRSFILSTRKFIMQ</sequence>
<dbReference type="Proteomes" id="UP000663868">
    <property type="component" value="Unassembled WGS sequence"/>
</dbReference>
<protein>
    <submittedName>
        <fullName evidence="2">Uncharacterized protein</fullName>
    </submittedName>
</protein>
<organism evidence="2 3">
    <name type="scientific">Adineta steineri</name>
    <dbReference type="NCBI Taxonomy" id="433720"/>
    <lineage>
        <taxon>Eukaryota</taxon>
        <taxon>Metazoa</taxon>
        <taxon>Spiralia</taxon>
        <taxon>Gnathifera</taxon>
        <taxon>Rotifera</taxon>
        <taxon>Eurotatoria</taxon>
        <taxon>Bdelloidea</taxon>
        <taxon>Adinetida</taxon>
        <taxon>Adinetidae</taxon>
        <taxon>Adineta</taxon>
    </lineage>
</organism>
<dbReference type="EMBL" id="CAJOBB010003148">
    <property type="protein sequence ID" value="CAF4023523.1"/>
    <property type="molecule type" value="Genomic_DNA"/>
</dbReference>
<reference evidence="2" key="1">
    <citation type="submission" date="2021-02" db="EMBL/GenBank/DDBJ databases">
        <authorList>
            <person name="Nowell W R."/>
        </authorList>
    </citation>
    <scope>NUCLEOTIDE SEQUENCE</scope>
</reference>